<dbReference type="EMBL" id="OZ034822">
    <property type="protein sequence ID" value="CAL1410468.1"/>
    <property type="molecule type" value="Genomic_DNA"/>
</dbReference>
<reference evidence="2 3" key="1">
    <citation type="submission" date="2024-04" db="EMBL/GenBank/DDBJ databases">
        <authorList>
            <person name="Fracassetti M."/>
        </authorList>
    </citation>
    <scope>NUCLEOTIDE SEQUENCE [LARGE SCALE GENOMIC DNA]</scope>
</reference>
<accession>A0AAV2GL76</accession>
<dbReference type="AlphaFoldDB" id="A0AAV2GL76"/>
<evidence type="ECO:0000256" key="1">
    <source>
        <dbReference type="SAM" id="SignalP"/>
    </source>
</evidence>
<proteinExistence type="predicted"/>
<evidence type="ECO:0000313" key="3">
    <source>
        <dbReference type="Proteomes" id="UP001497516"/>
    </source>
</evidence>
<evidence type="ECO:0000313" key="2">
    <source>
        <dbReference type="EMBL" id="CAL1410468.1"/>
    </source>
</evidence>
<keyword evidence="3" id="KW-1185">Reference proteome</keyword>
<keyword evidence="1" id="KW-0732">Signal</keyword>
<gene>
    <name evidence="2" type="ORF">LTRI10_LOCUS49890</name>
</gene>
<name>A0AAV2GL76_9ROSI</name>
<dbReference type="Proteomes" id="UP001497516">
    <property type="component" value="Chromosome 9"/>
</dbReference>
<protein>
    <submittedName>
        <fullName evidence="2">Uncharacterized protein</fullName>
    </submittedName>
</protein>
<feature type="signal peptide" evidence="1">
    <location>
        <begin position="1"/>
        <end position="23"/>
    </location>
</feature>
<sequence length="70" mass="7933">MKVFLAVMVALLLIAAPLPSCHANNPHLECYDKCIGDCHAPPQACEDICYRKCRAWTVDRESKTMINKRE</sequence>
<organism evidence="2 3">
    <name type="scientific">Linum trigynum</name>
    <dbReference type="NCBI Taxonomy" id="586398"/>
    <lineage>
        <taxon>Eukaryota</taxon>
        <taxon>Viridiplantae</taxon>
        <taxon>Streptophyta</taxon>
        <taxon>Embryophyta</taxon>
        <taxon>Tracheophyta</taxon>
        <taxon>Spermatophyta</taxon>
        <taxon>Magnoliopsida</taxon>
        <taxon>eudicotyledons</taxon>
        <taxon>Gunneridae</taxon>
        <taxon>Pentapetalae</taxon>
        <taxon>rosids</taxon>
        <taxon>fabids</taxon>
        <taxon>Malpighiales</taxon>
        <taxon>Linaceae</taxon>
        <taxon>Linum</taxon>
    </lineage>
</organism>
<feature type="chain" id="PRO_5043685198" evidence="1">
    <location>
        <begin position="24"/>
        <end position="70"/>
    </location>
</feature>